<evidence type="ECO:0000256" key="1">
    <source>
        <dbReference type="SAM" id="MobiDB-lite"/>
    </source>
</evidence>
<feature type="region of interest" description="Disordered" evidence="1">
    <location>
        <begin position="1"/>
        <end position="54"/>
    </location>
</feature>
<dbReference type="Proteomes" id="UP000230002">
    <property type="component" value="Unassembled WGS sequence"/>
</dbReference>
<evidence type="ECO:0000313" key="2">
    <source>
        <dbReference type="EMBL" id="PIL28731.1"/>
    </source>
</evidence>
<name>A0A2G8S4Q4_9APHY</name>
<sequence>MPSYTRSDGYRNLAAHYPEHSDKRPTFKPDLGPKMYIATKDIDSPPVPPPSKAVLTGKCMPEKTHLSFESTSKNLATASLAIPSTLEVST</sequence>
<dbReference type="Gene3D" id="2.60.120.650">
    <property type="entry name" value="Cupin"/>
    <property type="match status" value="1"/>
</dbReference>
<reference evidence="2 3" key="1">
    <citation type="journal article" date="2015" name="Sci. Rep.">
        <title>Chromosome-level genome map provides insights into diverse defense mechanisms in the medicinal fungus Ganoderma sinense.</title>
        <authorList>
            <person name="Zhu Y."/>
            <person name="Xu J."/>
            <person name="Sun C."/>
            <person name="Zhou S."/>
            <person name="Xu H."/>
            <person name="Nelson D.R."/>
            <person name="Qian J."/>
            <person name="Song J."/>
            <person name="Luo H."/>
            <person name="Xiang L."/>
            <person name="Li Y."/>
            <person name="Xu Z."/>
            <person name="Ji A."/>
            <person name="Wang L."/>
            <person name="Lu S."/>
            <person name="Hayward A."/>
            <person name="Sun W."/>
            <person name="Li X."/>
            <person name="Schwartz D.C."/>
            <person name="Wang Y."/>
            <person name="Chen S."/>
        </authorList>
    </citation>
    <scope>NUCLEOTIDE SEQUENCE [LARGE SCALE GENOMIC DNA]</scope>
    <source>
        <strain evidence="2 3">ZZ0214-1</strain>
    </source>
</reference>
<protein>
    <submittedName>
        <fullName evidence="2">Uncharacterized protein</fullName>
    </submittedName>
</protein>
<organism evidence="2 3">
    <name type="scientific">Ganoderma sinense ZZ0214-1</name>
    <dbReference type="NCBI Taxonomy" id="1077348"/>
    <lineage>
        <taxon>Eukaryota</taxon>
        <taxon>Fungi</taxon>
        <taxon>Dikarya</taxon>
        <taxon>Basidiomycota</taxon>
        <taxon>Agaricomycotina</taxon>
        <taxon>Agaricomycetes</taxon>
        <taxon>Polyporales</taxon>
        <taxon>Polyporaceae</taxon>
        <taxon>Ganoderma</taxon>
    </lineage>
</organism>
<evidence type="ECO:0000313" key="3">
    <source>
        <dbReference type="Proteomes" id="UP000230002"/>
    </source>
</evidence>
<gene>
    <name evidence="2" type="ORF">GSI_08775</name>
</gene>
<dbReference type="AlphaFoldDB" id="A0A2G8S4Q4"/>
<feature type="compositionally biased region" description="Basic and acidic residues" evidence="1">
    <location>
        <begin position="17"/>
        <end position="27"/>
    </location>
</feature>
<dbReference type="OrthoDB" id="1667110at2759"/>
<proteinExistence type="predicted"/>
<accession>A0A2G8S4Q4</accession>
<dbReference type="EMBL" id="AYKW01000023">
    <property type="protein sequence ID" value="PIL28731.1"/>
    <property type="molecule type" value="Genomic_DNA"/>
</dbReference>
<comment type="caution">
    <text evidence="2">The sequence shown here is derived from an EMBL/GenBank/DDBJ whole genome shotgun (WGS) entry which is preliminary data.</text>
</comment>
<keyword evidence="3" id="KW-1185">Reference proteome</keyword>